<dbReference type="InterPro" id="IPR015797">
    <property type="entry name" value="NUDIX_hydrolase-like_dom_sf"/>
</dbReference>
<dbReference type="SUPFAM" id="SSF55811">
    <property type="entry name" value="Nudix"/>
    <property type="match status" value="1"/>
</dbReference>
<dbReference type="AlphaFoldDB" id="A0A1M5EGK7"/>
<reference evidence="3" key="1">
    <citation type="submission" date="2016-11" db="EMBL/GenBank/DDBJ databases">
        <authorList>
            <person name="Varghese N."/>
            <person name="Submissions S."/>
        </authorList>
    </citation>
    <scope>NUCLEOTIDE SEQUENCE [LARGE SCALE GENOMIC DNA]</scope>
    <source>
        <strain evidence="3">DSM 27370</strain>
    </source>
</reference>
<dbReference type="PANTHER" id="PTHR43736:SF4">
    <property type="entry name" value="SLR1690 PROTEIN"/>
    <property type="match status" value="1"/>
</dbReference>
<dbReference type="Pfam" id="PF21906">
    <property type="entry name" value="WHD_NrtR"/>
    <property type="match status" value="1"/>
</dbReference>
<sequence>MPTDKHTSKKSYAGSKVLQIDGDSLQQGVSVDCVIFGFHDGNMKVLLNKFSYYTQWMLPGGFVGKEESIDTAADRVLKNRTGLENVYLKQFHTFGDWKRTKLPENEEMLILRGFENPKDREKHWLMQRFVSIGYYALVEYSKVKIETNEDEEIAWFDLKDIPELYSDHNEILEKALYTLRIRLSISPIGYELLPEKFTMTEMRIIFETILQKKLDRRNFQRKMLAAGLVYKLDEVSKKFGVKDSALFSFDKEKYEKALTDGFLILE</sequence>
<dbReference type="InterPro" id="IPR054105">
    <property type="entry name" value="WHD_NrtR"/>
</dbReference>
<dbReference type="RefSeq" id="WP_062182230.1">
    <property type="nucleotide sequence ID" value="NZ_BBXL01000016.1"/>
</dbReference>
<dbReference type="InterPro" id="IPR036390">
    <property type="entry name" value="WH_DNA-bd_sf"/>
</dbReference>
<dbReference type="PROSITE" id="PS51462">
    <property type="entry name" value="NUDIX"/>
    <property type="match status" value="1"/>
</dbReference>
<keyword evidence="3" id="KW-1185">Reference proteome</keyword>
<dbReference type="CDD" id="cd18873">
    <property type="entry name" value="NUDIX_NadM_like"/>
    <property type="match status" value="1"/>
</dbReference>
<dbReference type="PANTHER" id="PTHR43736">
    <property type="entry name" value="ADP-RIBOSE PYROPHOSPHATASE"/>
    <property type="match status" value="1"/>
</dbReference>
<dbReference type="Proteomes" id="UP000184480">
    <property type="component" value="Unassembled WGS sequence"/>
</dbReference>
<feature type="domain" description="Nudix hydrolase" evidence="1">
    <location>
        <begin position="28"/>
        <end position="178"/>
    </location>
</feature>
<evidence type="ECO:0000313" key="2">
    <source>
        <dbReference type="EMBL" id="SHF78317.1"/>
    </source>
</evidence>
<dbReference type="EMBL" id="FQUC01000010">
    <property type="protein sequence ID" value="SHF78317.1"/>
    <property type="molecule type" value="Genomic_DNA"/>
</dbReference>
<organism evidence="2 3">
    <name type="scientific">Dysgonomonas macrotermitis</name>
    <dbReference type="NCBI Taxonomy" id="1346286"/>
    <lineage>
        <taxon>Bacteria</taxon>
        <taxon>Pseudomonadati</taxon>
        <taxon>Bacteroidota</taxon>
        <taxon>Bacteroidia</taxon>
        <taxon>Bacteroidales</taxon>
        <taxon>Dysgonomonadaceae</taxon>
        <taxon>Dysgonomonas</taxon>
    </lineage>
</organism>
<evidence type="ECO:0000259" key="1">
    <source>
        <dbReference type="PROSITE" id="PS51462"/>
    </source>
</evidence>
<dbReference type="InterPro" id="IPR000086">
    <property type="entry name" value="NUDIX_hydrolase_dom"/>
</dbReference>
<name>A0A1M5EGK7_9BACT</name>
<dbReference type="Gene3D" id="3.90.79.10">
    <property type="entry name" value="Nucleoside Triphosphate Pyrophosphohydrolase"/>
    <property type="match status" value="1"/>
</dbReference>
<dbReference type="SUPFAM" id="SSF46785">
    <property type="entry name" value="Winged helix' DNA-binding domain"/>
    <property type="match status" value="1"/>
</dbReference>
<dbReference type="Pfam" id="PF00293">
    <property type="entry name" value="NUDIX"/>
    <property type="match status" value="1"/>
</dbReference>
<protein>
    <submittedName>
        <fullName evidence="2">NUDIX domain-containing protein</fullName>
    </submittedName>
</protein>
<dbReference type="STRING" id="1346286.SAMN05444362_11028"/>
<gene>
    <name evidence="2" type="ORF">SAMN05444362_11028</name>
</gene>
<accession>A0A1M5EGK7</accession>
<dbReference type="InterPro" id="IPR036388">
    <property type="entry name" value="WH-like_DNA-bd_sf"/>
</dbReference>
<evidence type="ECO:0000313" key="3">
    <source>
        <dbReference type="Proteomes" id="UP000184480"/>
    </source>
</evidence>
<dbReference type="Gene3D" id="1.10.10.10">
    <property type="entry name" value="Winged helix-like DNA-binding domain superfamily/Winged helix DNA-binding domain"/>
    <property type="match status" value="1"/>
</dbReference>
<dbReference type="OrthoDB" id="9786141at2"/>
<proteinExistence type="predicted"/>